<comment type="caution">
    <text evidence="5">The sequence shown here is derived from an EMBL/GenBank/DDBJ whole genome shotgun (WGS) entry which is preliminary data.</text>
</comment>
<protein>
    <submittedName>
        <fullName evidence="5">Serine/threonine-protein phosphatase 7 long form-like</fullName>
    </submittedName>
</protein>
<feature type="domain" description="MULE transposase" evidence="4">
    <location>
        <begin position="315"/>
        <end position="405"/>
    </location>
</feature>
<dbReference type="GO" id="GO:0010073">
    <property type="term" value="P:meristem maintenance"/>
    <property type="evidence" value="ECO:0007669"/>
    <property type="project" value="InterPro"/>
</dbReference>
<feature type="domain" description="Aminotransferase-like plant mobile" evidence="3">
    <location>
        <begin position="661"/>
        <end position="1022"/>
    </location>
</feature>
<feature type="region of interest" description="Disordered" evidence="1">
    <location>
        <begin position="1083"/>
        <end position="1122"/>
    </location>
</feature>
<dbReference type="PANTHER" id="PTHR46033">
    <property type="entry name" value="PROTEIN MAIN-LIKE 2"/>
    <property type="match status" value="1"/>
</dbReference>
<gene>
    <name evidence="5" type="primary">MAIL3_210</name>
    <name evidence="5" type="ORF">CK203_105474</name>
</gene>
<evidence type="ECO:0000259" key="2">
    <source>
        <dbReference type="Pfam" id="PF03108"/>
    </source>
</evidence>
<feature type="compositionally biased region" description="Low complexity" evidence="1">
    <location>
        <begin position="1088"/>
        <end position="1112"/>
    </location>
</feature>
<dbReference type="InterPro" id="IPR018289">
    <property type="entry name" value="MULE_transposase_dom"/>
</dbReference>
<feature type="domain" description="Transposase MuDR plant" evidence="2">
    <location>
        <begin position="139"/>
        <end position="204"/>
    </location>
</feature>
<evidence type="ECO:0000313" key="5">
    <source>
        <dbReference type="EMBL" id="RVW43983.1"/>
    </source>
</evidence>
<accession>A0A438E8F7</accession>
<dbReference type="PANTHER" id="PTHR46033:SF8">
    <property type="entry name" value="PROTEIN MAINTENANCE OF MERISTEMS-LIKE"/>
    <property type="match status" value="1"/>
</dbReference>
<feature type="compositionally biased region" description="Acidic residues" evidence="1">
    <location>
        <begin position="56"/>
        <end position="72"/>
    </location>
</feature>
<evidence type="ECO:0000259" key="4">
    <source>
        <dbReference type="Pfam" id="PF10551"/>
    </source>
</evidence>
<dbReference type="InterPro" id="IPR019557">
    <property type="entry name" value="AminoTfrase-like_pln_mobile"/>
</dbReference>
<name>A0A438E8F7_VITVI</name>
<feature type="region of interest" description="Disordered" evidence="1">
    <location>
        <begin position="52"/>
        <end position="92"/>
    </location>
</feature>
<dbReference type="Pfam" id="PF10551">
    <property type="entry name" value="MULE"/>
    <property type="match status" value="1"/>
</dbReference>
<dbReference type="InterPro" id="IPR044824">
    <property type="entry name" value="MAIN-like"/>
</dbReference>
<dbReference type="Proteomes" id="UP000288805">
    <property type="component" value="Unassembled WGS sequence"/>
</dbReference>
<evidence type="ECO:0000256" key="1">
    <source>
        <dbReference type="SAM" id="MobiDB-lite"/>
    </source>
</evidence>
<feature type="compositionally biased region" description="Basic residues" evidence="1">
    <location>
        <begin position="1113"/>
        <end position="1122"/>
    </location>
</feature>
<sequence length="1267" mass="143503">MHNRFGMDEVELFVEQVPIDLQMNSPLGNCMSLLLGENDGTSNFQNPFTFEHRSEEDEEDEEGTQCDDDSVGAEDVHNDDNQDREDTEDLDDPIELSPMQYHLAPSPQFENIENIGHVVSSEWTPWGNTLMGHPTGEFIVGQIFNSKGDLQHAVKMYSINSHQEYIVLSSTKKLLVLRCKKAEQSQCPWRLRATVVKGTSLFEINKYSGPHTCVNPCMNQDHHQLDSNLIAAYIEGMIKTQFTLSVAAIQASVVERFGYHISYTKASKGKHKALTNLFGDFYKSYAKLPHFFGVLEQANLGCVVISKTFPGNMRNEEYKGTVMIVMGCDGNNQLFPLAFALTEDENVDSWGWFLACIRNRVTQRRGLCVISDRHLGIMATFADVYLGWSEPNAYHRICMRHLASNFMTHFKDKCLKQLLCKAALETKVEKFNMHMETIGRINQDALSWLEAIPFEKWALSHDRGRRYGIMTTNMSEVFNSVLKGARSFPITAFVQLTFYRVNSYFAIRREHGVSRLASGEQYTPYVDVKINANVVKAGSHEVVLYDHFQGLFHVKASKGSKKTSSGGITHRVNLHSMKRVSGGRPKSTRLHNEMDVREVMEHREGRFDPDPLDRSILALQDRHRSQLVDSGQVLTCRQRLWTFMREWEMDPRIRRYVMQSGFYGVYRVEHISLDWPLITSLVERWRPETHTFHLPIGEMTVTLQDVAMILGLRIHGPPITGTCDIDWSLLCSELLGVIPPPSQIRGSSISARWLREQFSYPPAGVDDVILQRYARAFILALLGGALFADKTGTHVQLCYLPLLRDFTEISHYSWGSAVLAYLYRELCHASLDSATEISGPITLLQLWSWERLHVGRPDFGRPPVPIVVPHVHDDVVDGLHDHLLPDEALPIDPLGHRWRVPLSWSHNPSPHVLTFYRDQLDAQTQDQVLWEPYTTDLIAHLPAICQADEEIWQTMSPLICFDIIEWHRPERVLRQRGRHQYDWVTFHAQYISLWATRSERIATAPLAITTMSFYDPYMQWYRRITRRLIAPVLHRDHMRFHSTTSATELLITAVSQMAISNDLEETHRIAIDVLRVIGEDHRVHSTHEPSTSSGSSMRPPSLITPVRVPPIRGRGRGGRRAGHRHVPLASTLVQPSHPPVTSTFPLFQPSASLESPLSPPDVSIPAYSPQPETTIPSTLTPVQPSISLDAPPPIAESIAPPPVTESIAPPPIIDSIAPIPFLQGTAHAARLHVRVPRGHRAPRVRRVLPPSVPSISIAHVDDVSQSI</sequence>
<reference evidence="5 6" key="1">
    <citation type="journal article" date="2018" name="PLoS Genet.">
        <title>Population sequencing reveals clonal diversity and ancestral inbreeding in the grapevine cultivar Chardonnay.</title>
        <authorList>
            <person name="Roach M.J."/>
            <person name="Johnson D.L."/>
            <person name="Bohlmann J."/>
            <person name="van Vuuren H.J."/>
            <person name="Jones S.J."/>
            <person name="Pretorius I.S."/>
            <person name="Schmidt S.A."/>
            <person name="Borneman A.R."/>
        </authorList>
    </citation>
    <scope>NUCLEOTIDE SEQUENCE [LARGE SCALE GENOMIC DNA]</scope>
    <source>
        <strain evidence="6">cv. Chardonnay</strain>
        <tissue evidence="5">Leaf</tissue>
    </source>
</reference>
<dbReference type="Pfam" id="PF10536">
    <property type="entry name" value="PMD"/>
    <property type="match status" value="1"/>
</dbReference>
<dbReference type="Pfam" id="PF03108">
    <property type="entry name" value="DBD_Tnp_Mut"/>
    <property type="match status" value="1"/>
</dbReference>
<evidence type="ECO:0000313" key="6">
    <source>
        <dbReference type="Proteomes" id="UP000288805"/>
    </source>
</evidence>
<dbReference type="InterPro" id="IPR004332">
    <property type="entry name" value="Transposase_MuDR"/>
</dbReference>
<feature type="compositionally biased region" description="Acidic residues" evidence="1">
    <location>
        <begin position="82"/>
        <end position="92"/>
    </location>
</feature>
<organism evidence="5 6">
    <name type="scientific">Vitis vinifera</name>
    <name type="common">Grape</name>
    <dbReference type="NCBI Taxonomy" id="29760"/>
    <lineage>
        <taxon>Eukaryota</taxon>
        <taxon>Viridiplantae</taxon>
        <taxon>Streptophyta</taxon>
        <taxon>Embryophyta</taxon>
        <taxon>Tracheophyta</taxon>
        <taxon>Spermatophyta</taxon>
        <taxon>Magnoliopsida</taxon>
        <taxon>eudicotyledons</taxon>
        <taxon>Gunneridae</taxon>
        <taxon>Pentapetalae</taxon>
        <taxon>rosids</taxon>
        <taxon>Vitales</taxon>
        <taxon>Vitaceae</taxon>
        <taxon>Viteae</taxon>
        <taxon>Vitis</taxon>
    </lineage>
</organism>
<evidence type="ECO:0000259" key="3">
    <source>
        <dbReference type="Pfam" id="PF10536"/>
    </source>
</evidence>
<proteinExistence type="predicted"/>
<dbReference type="EMBL" id="QGNW01001365">
    <property type="protein sequence ID" value="RVW43983.1"/>
    <property type="molecule type" value="Genomic_DNA"/>
</dbReference>
<dbReference type="AlphaFoldDB" id="A0A438E8F7"/>